<proteinExistence type="predicted"/>
<organism evidence="1">
    <name type="scientific">termite gut metagenome</name>
    <dbReference type="NCBI Taxonomy" id="433724"/>
    <lineage>
        <taxon>unclassified sequences</taxon>
        <taxon>metagenomes</taxon>
        <taxon>organismal metagenomes</taxon>
    </lineage>
</organism>
<dbReference type="EMBL" id="SNRY01009039">
    <property type="protein sequence ID" value="KAA6307619.1"/>
    <property type="molecule type" value="Genomic_DNA"/>
</dbReference>
<dbReference type="AlphaFoldDB" id="A0A5J4PGD3"/>
<accession>A0A5J4PGD3</accession>
<name>A0A5J4PGD3_9ZZZZ</name>
<gene>
    <name evidence="1" type="ORF">EZS27_040709</name>
</gene>
<feature type="non-terminal residue" evidence="1">
    <location>
        <position position="193"/>
    </location>
</feature>
<reference evidence="1" key="1">
    <citation type="submission" date="2019-03" db="EMBL/GenBank/DDBJ databases">
        <title>Single cell metagenomics reveals metabolic interactions within the superorganism composed of flagellate Streblomastix strix and complex community of Bacteroidetes bacteria on its surface.</title>
        <authorList>
            <person name="Treitli S.C."/>
            <person name="Kolisko M."/>
            <person name="Husnik F."/>
            <person name="Keeling P."/>
            <person name="Hampl V."/>
        </authorList>
    </citation>
    <scope>NUCLEOTIDE SEQUENCE</scope>
    <source>
        <strain evidence="1">STM</strain>
    </source>
</reference>
<protein>
    <submittedName>
        <fullName evidence="1">Uncharacterized protein</fullName>
    </submittedName>
</protein>
<evidence type="ECO:0000313" key="1">
    <source>
        <dbReference type="EMBL" id="KAA6307619.1"/>
    </source>
</evidence>
<sequence>MMSELFQKRESSLRGNWISRRDQINKDKNLDIEHSLLLSANTNRVAKNEIEVIENYKQIINRTTSPLDIKLAAILNLAAYLVIDRGRRDEALKYLDDYTHHFDKNARKGSFERKQYATFTKMWASYYWANGTKQQKDKAIDILLEYAKLGFDYNNDTDLELSGILLQYSSISIISDWLDLKEKNKYNEVSDSD</sequence>
<comment type="caution">
    <text evidence="1">The sequence shown here is derived from an EMBL/GenBank/DDBJ whole genome shotgun (WGS) entry which is preliminary data.</text>
</comment>